<dbReference type="InterPro" id="IPR045584">
    <property type="entry name" value="Pilin-like"/>
</dbReference>
<evidence type="ECO:0000256" key="1">
    <source>
        <dbReference type="SAM" id="Phobius"/>
    </source>
</evidence>
<dbReference type="Proteomes" id="UP000177371">
    <property type="component" value="Unassembled WGS sequence"/>
</dbReference>
<dbReference type="AlphaFoldDB" id="A0A1F4V3G6"/>
<dbReference type="NCBIfam" id="TIGR02532">
    <property type="entry name" value="IV_pilin_GFxxxE"/>
    <property type="match status" value="1"/>
</dbReference>
<keyword evidence="1" id="KW-0812">Transmembrane</keyword>
<dbReference type="SUPFAM" id="SSF54523">
    <property type="entry name" value="Pili subunits"/>
    <property type="match status" value="1"/>
</dbReference>
<comment type="caution">
    <text evidence="2">The sequence shown here is derived from an EMBL/GenBank/DDBJ whole genome shotgun (WGS) entry which is preliminary data.</text>
</comment>
<dbReference type="STRING" id="1802610.A2W32_02785"/>
<dbReference type="InterPro" id="IPR012902">
    <property type="entry name" value="N_methyl_site"/>
</dbReference>
<proteinExistence type="predicted"/>
<feature type="transmembrane region" description="Helical" evidence="1">
    <location>
        <begin position="20"/>
        <end position="43"/>
    </location>
</feature>
<dbReference type="Gene3D" id="3.30.700.10">
    <property type="entry name" value="Glycoprotein, Type 4 Pilin"/>
    <property type="match status" value="1"/>
</dbReference>
<sequence>MNLLVLLRNKTEIGVTLIELLLVISIIAIVGSITAPVLSRLVLQINLNSSENKIVSTIRKAQEYSMDGKGNGIWGLCLSGSNVILYDGTCSNPLSSDIFSIPNTVIISGLIDTSFNLRGEPSNVLNVSLSTSLDSRTIQINSAGGFNVN</sequence>
<reference evidence="2 3" key="1">
    <citation type="journal article" date="2016" name="Nat. Commun.">
        <title>Thousands of microbial genomes shed light on interconnected biogeochemical processes in an aquifer system.</title>
        <authorList>
            <person name="Anantharaman K."/>
            <person name="Brown C.T."/>
            <person name="Hug L.A."/>
            <person name="Sharon I."/>
            <person name="Castelle C.J."/>
            <person name="Probst A.J."/>
            <person name="Thomas B.C."/>
            <person name="Singh A."/>
            <person name="Wilkins M.J."/>
            <person name="Karaoz U."/>
            <person name="Brodie E.L."/>
            <person name="Williams K.H."/>
            <person name="Hubbard S.S."/>
            <person name="Banfield J.F."/>
        </authorList>
    </citation>
    <scope>NUCLEOTIDE SEQUENCE [LARGE SCALE GENOMIC DNA]</scope>
</reference>
<organism evidence="2 3">
    <name type="scientific">candidate division WWE3 bacterium RBG_16_37_10</name>
    <dbReference type="NCBI Taxonomy" id="1802610"/>
    <lineage>
        <taxon>Bacteria</taxon>
        <taxon>Katanobacteria</taxon>
    </lineage>
</organism>
<keyword evidence="1" id="KW-1133">Transmembrane helix</keyword>
<evidence type="ECO:0008006" key="4">
    <source>
        <dbReference type="Google" id="ProtNLM"/>
    </source>
</evidence>
<evidence type="ECO:0000313" key="2">
    <source>
        <dbReference type="EMBL" id="OGC51731.1"/>
    </source>
</evidence>
<gene>
    <name evidence="2" type="ORF">A2W32_02785</name>
</gene>
<keyword evidence="1" id="KW-0472">Membrane</keyword>
<dbReference type="EMBL" id="MEUT01000013">
    <property type="protein sequence ID" value="OGC51731.1"/>
    <property type="molecule type" value="Genomic_DNA"/>
</dbReference>
<accession>A0A1F4V3G6</accession>
<dbReference type="Pfam" id="PF07963">
    <property type="entry name" value="N_methyl"/>
    <property type="match status" value="1"/>
</dbReference>
<evidence type="ECO:0000313" key="3">
    <source>
        <dbReference type="Proteomes" id="UP000177371"/>
    </source>
</evidence>
<protein>
    <recommendedName>
        <fullName evidence="4">General secretion pathway GspH domain-containing protein</fullName>
    </recommendedName>
</protein>
<name>A0A1F4V3G6_UNCKA</name>